<evidence type="ECO:0000259" key="7">
    <source>
        <dbReference type="PROSITE" id="PS51746"/>
    </source>
</evidence>
<feature type="region of interest" description="Disordered" evidence="6">
    <location>
        <begin position="31"/>
        <end position="52"/>
    </location>
</feature>
<protein>
    <recommendedName>
        <fullName evidence="1">protein-serine/threonine phosphatase</fullName>
        <ecNumber evidence="1">3.1.3.16</ecNumber>
    </recommendedName>
</protein>
<dbReference type="CDD" id="cd00143">
    <property type="entry name" value="PP2Cc"/>
    <property type="match status" value="1"/>
</dbReference>
<reference evidence="8 9" key="1">
    <citation type="journal article" date="2022" name="Nat. Plants">
        <title>Genomes of leafy and leafless Platanthera orchids illuminate the evolution of mycoheterotrophy.</title>
        <authorList>
            <person name="Li M.H."/>
            <person name="Liu K.W."/>
            <person name="Li Z."/>
            <person name="Lu H.C."/>
            <person name="Ye Q.L."/>
            <person name="Zhang D."/>
            <person name="Wang J.Y."/>
            <person name="Li Y.F."/>
            <person name="Zhong Z.M."/>
            <person name="Liu X."/>
            <person name="Yu X."/>
            <person name="Liu D.K."/>
            <person name="Tu X.D."/>
            <person name="Liu B."/>
            <person name="Hao Y."/>
            <person name="Liao X.Y."/>
            <person name="Jiang Y.T."/>
            <person name="Sun W.H."/>
            <person name="Chen J."/>
            <person name="Chen Y.Q."/>
            <person name="Ai Y."/>
            <person name="Zhai J.W."/>
            <person name="Wu S.S."/>
            <person name="Zhou Z."/>
            <person name="Hsiao Y.Y."/>
            <person name="Wu W.L."/>
            <person name="Chen Y.Y."/>
            <person name="Lin Y.F."/>
            <person name="Hsu J.L."/>
            <person name="Li C.Y."/>
            <person name="Wang Z.W."/>
            <person name="Zhao X."/>
            <person name="Zhong W.Y."/>
            <person name="Ma X.K."/>
            <person name="Ma L."/>
            <person name="Huang J."/>
            <person name="Chen G.Z."/>
            <person name="Huang M.Z."/>
            <person name="Huang L."/>
            <person name="Peng D.H."/>
            <person name="Luo Y.B."/>
            <person name="Zou S.Q."/>
            <person name="Chen S.P."/>
            <person name="Lan S."/>
            <person name="Tsai W.C."/>
            <person name="Van de Peer Y."/>
            <person name="Liu Z.J."/>
        </authorList>
    </citation>
    <scope>NUCLEOTIDE SEQUENCE [LARGE SCALE GENOMIC DNA]</scope>
    <source>
        <strain evidence="8">Lor288</strain>
    </source>
</reference>
<dbReference type="Pfam" id="PF00481">
    <property type="entry name" value="PP2C"/>
    <property type="match status" value="1"/>
</dbReference>
<dbReference type="PANTHER" id="PTHR47992">
    <property type="entry name" value="PROTEIN PHOSPHATASE"/>
    <property type="match status" value="1"/>
</dbReference>
<name>A0ABR2LEX1_9ASPA</name>
<comment type="catalytic activity">
    <reaction evidence="4">
        <text>O-phospho-L-seryl-[protein] + H2O = L-seryl-[protein] + phosphate</text>
        <dbReference type="Rhea" id="RHEA:20629"/>
        <dbReference type="Rhea" id="RHEA-COMP:9863"/>
        <dbReference type="Rhea" id="RHEA-COMP:11604"/>
        <dbReference type="ChEBI" id="CHEBI:15377"/>
        <dbReference type="ChEBI" id="CHEBI:29999"/>
        <dbReference type="ChEBI" id="CHEBI:43474"/>
        <dbReference type="ChEBI" id="CHEBI:83421"/>
        <dbReference type="EC" id="3.1.3.16"/>
    </reaction>
</comment>
<dbReference type="PROSITE" id="PS51746">
    <property type="entry name" value="PPM_2"/>
    <property type="match status" value="1"/>
</dbReference>
<dbReference type="InterPro" id="IPR001932">
    <property type="entry name" value="PPM-type_phosphatase-like_dom"/>
</dbReference>
<dbReference type="EMBL" id="JBBWWR010000020">
    <property type="protein sequence ID" value="KAK8939532.1"/>
    <property type="molecule type" value="Genomic_DNA"/>
</dbReference>
<dbReference type="EC" id="3.1.3.16" evidence="1"/>
<comment type="caution">
    <text evidence="8">The sequence shown here is derived from an EMBL/GenBank/DDBJ whole genome shotgun (WGS) entry which is preliminary data.</text>
</comment>
<evidence type="ECO:0000256" key="6">
    <source>
        <dbReference type="SAM" id="MobiDB-lite"/>
    </source>
</evidence>
<evidence type="ECO:0000256" key="3">
    <source>
        <dbReference type="ARBA" id="ARBA00022912"/>
    </source>
</evidence>
<dbReference type="Proteomes" id="UP001412067">
    <property type="component" value="Unassembled WGS sequence"/>
</dbReference>
<dbReference type="InterPro" id="IPR036457">
    <property type="entry name" value="PPM-type-like_dom_sf"/>
</dbReference>
<proteinExistence type="predicted"/>
<feature type="domain" description="PPM-type phosphatase" evidence="7">
    <location>
        <begin position="121"/>
        <end position="307"/>
    </location>
</feature>
<evidence type="ECO:0000313" key="8">
    <source>
        <dbReference type="EMBL" id="KAK8939532.1"/>
    </source>
</evidence>
<accession>A0ABR2LEX1</accession>
<feature type="region of interest" description="Disordered" evidence="6">
    <location>
        <begin position="64"/>
        <end position="89"/>
    </location>
</feature>
<evidence type="ECO:0000256" key="2">
    <source>
        <dbReference type="ARBA" id="ARBA00022801"/>
    </source>
</evidence>
<gene>
    <name evidence="8" type="ORF">KSP40_PGU012929</name>
</gene>
<sequence length="307" mass="34347">MLQAAAFFCGQPQKRLLLFFKPHRCHSSLSLAPQTKSRHQAGRAFDASRDAGRLPRHRQERILHPDEIPPPRTDPASRRNRMAWGREDSSPEYIAGGSIISGDAEGRYSTRRIVKSNCRTFASMYTQQGLKGVNQDAMVLWEVAGHVSKNLPSKLSLLLKQPSFPEGNKGDGDLRSNTSSASHEAGKHYSGIWLSSWKKTFTNAFEELDNELSTNTSFDCICSGTSVVSIVKLREHLLVANLGDSRAILGTRNEKNMLVPVQLTVDQKPNLPGEIERIKSCKGRVFALKEDQKFHSLILWVKIRNIV</sequence>
<keyword evidence="3" id="KW-0904">Protein phosphatase</keyword>
<dbReference type="SUPFAM" id="SSF81606">
    <property type="entry name" value="PP2C-like"/>
    <property type="match status" value="1"/>
</dbReference>
<dbReference type="SMART" id="SM00332">
    <property type="entry name" value="PP2Cc"/>
    <property type="match status" value="1"/>
</dbReference>
<dbReference type="Gene3D" id="3.60.40.10">
    <property type="entry name" value="PPM-type phosphatase domain"/>
    <property type="match status" value="1"/>
</dbReference>
<evidence type="ECO:0000256" key="5">
    <source>
        <dbReference type="ARBA" id="ARBA00048336"/>
    </source>
</evidence>
<comment type="catalytic activity">
    <reaction evidence="5">
        <text>O-phospho-L-threonyl-[protein] + H2O = L-threonyl-[protein] + phosphate</text>
        <dbReference type="Rhea" id="RHEA:47004"/>
        <dbReference type="Rhea" id="RHEA-COMP:11060"/>
        <dbReference type="Rhea" id="RHEA-COMP:11605"/>
        <dbReference type="ChEBI" id="CHEBI:15377"/>
        <dbReference type="ChEBI" id="CHEBI:30013"/>
        <dbReference type="ChEBI" id="CHEBI:43474"/>
        <dbReference type="ChEBI" id="CHEBI:61977"/>
        <dbReference type="EC" id="3.1.3.16"/>
    </reaction>
</comment>
<organism evidence="8 9">
    <name type="scientific">Platanthera guangdongensis</name>
    <dbReference type="NCBI Taxonomy" id="2320717"/>
    <lineage>
        <taxon>Eukaryota</taxon>
        <taxon>Viridiplantae</taxon>
        <taxon>Streptophyta</taxon>
        <taxon>Embryophyta</taxon>
        <taxon>Tracheophyta</taxon>
        <taxon>Spermatophyta</taxon>
        <taxon>Magnoliopsida</taxon>
        <taxon>Liliopsida</taxon>
        <taxon>Asparagales</taxon>
        <taxon>Orchidaceae</taxon>
        <taxon>Orchidoideae</taxon>
        <taxon>Orchideae</taxon>
        <taxon>Orchidinae</taxon>
        <taxon>Platanthera</taxon>
    </lineage>
</organism>
<keyword evidence="9" id="KW-1185">Reference proteome</keyword>
<dbReference type="InterPro" id="IPR015655">
    <property type="entry name" value="PP2C"/>
</dbReference>
<evidence type="ECO:0000256" key="4">
    <source>
        <dbReference type="ARBA" id="ARBA00047761"/>
    </source>
</evidence>
<evidence type="ECO:0000313" key="9">
    <source>
        <dbReference type="Proteomes" id="UP001412067"/>
    </source>
</evidence>
<evidence type="ECO:0000256" key="1">
    <source>
        <dbReference type="ARBA" id="ARBA00013081"/>
    </source>
</evidence>
<keyword evidence="2" id="KW-0378">Hydrolase</keyword>